<comment type="catalytic activity">
    <reaction evidence="6 7">
        <text>N-formyl-L-kynurenine + H2O = L-kynurenine + formate + H(+)</text>
        <dbReference type="Rhea" id="RHEA:13009"/>
        <dbReference type="ChEBI" id="CHEBI:15377"/>
        <dbReference type="ChEBI" id="CHEBI:15378"/>
        <dbReference type="ChEBI" id="CHEBI:15740"/>
        <dbReference type="ChEBI" id="CHEBI:57959"/>
        <dbReference type="ChEBI" id="CHEBI:58629"/>
        <dbReference type="EC" id="3.5.1.9"/>
    </reaction>
</comment>
<evidence type="ECO:0000256" key="1">
    <source>
        <dbReference type="ARBA" id="ARBA00002204"/>
    </source>
</evidence>
<feature type="binding site" evidence="7">
    <location>
        <position position="18"/>
    </location>
    <ligand>
        <name>substrate</name>
    </ligand>
</feature>
<feature type="binding site" evidence="7">
    <location>
        <position position="171"/>
    </location>
    <ligand>
        <name>Zn(2+)</name>
        <dbReference type="ChEBI" id="CHEBI:29105"/>
        <label>2</label>
    </ligand>
</feature>
<protein>
    <recommendedName>
        <fullName evidence="7">Kynurenine formamidase</fullName>
        <shortName evidence="7">KFA</shortName>
        <shortName evidence="7">KFase</shortName>
        <ecNumber evidence="7">3.5.1.9</ecNumber>
    </recommendedName>
    <alternativeName>
        <fullName evidence="7">Arylformamidase</fullName>
    </alternativeName>
    <alternativeName>
        <fullName evidence="7">N-formylkynurenine formamidase</fullName>
        <shortName evidence="7">FKF</shortName>
    </alternativeName>
</protein>
<evidence type="ECO:0000256" key="5">
    <source>
        <dbReference type="ARBA" id="ARBA00023079"/>
    </source>
</evidence>
<evidence type="ECO:0000256" key="7">
    <source>
        <dbReference type="HAMAP-Rule" id="MF_01969"/>
    </source>
</evidence>
<accession>A0ABN0Z8K5</accession>
<feature type="binding site" evidence="7">
    <location>
        <position position="52"/>
    </location>
    <ligand>
        <name>Zn(2+)</name>
        <dbReference type="ChEBI" id="CHEBI:29105"/>
        <label>1</label>
    </ligand>
</feature>
<keyword evidence="9" id="KW-1185">Reference proteome</keyword>
<dbReference type="EMBL" id="BAAADM010000038">
    <property type="protein sequence ID" value="GAA0438817.1"/>
    <property type="molecule type" value="Genomic_DNA"/>
</dbReference>
<dbReference type="Pfam" id="PF04199">
    <property type="entry name" value="Cyclase"/>
    <property type="match status" value="1"/>
</dbReference>
<dbReference type="InterPro" id="IPR017484">
    <property type="entry name" value="Kynurenine_formamidase_bac"/>
</dbReference>
<dbReference type="PANTHER" id="PTHR31118">
    <property type="entry name" value="CYCLASE-LIKE PROTEIN 2"/>
    <property type="match status" value="1"/>
</dbReference>
<keyword evidence="5 7" id="KW-0823">Tryptophan catabolism</keyword>
<dbReference type="EC" id="3.5.1.9" evidence="7"/>
<dbReference type="Gene3D" id="3.50.30.50">
    <property type="entry name" value="Putative cyclase"/>
    <property type="match status" value="1"/>
</dbReference>
<keyword evidence="3 7" id="KW-0378">Hydrolase</keyword>
<feature type="binding site" evidence="7">
    <location>
        <position position="54"/>
    </location>
    <ligand>
        <name>Zn(2+)</name>
        <dbReference type="ChEBI" id="CHEBI:29105"/>
        <label>1</label>
    </ligand>
</feature>
<dbReference type="InterPro" id="IPR007325">
    <property type="entry name" value="KFase/CYL"/>
</dbReference>
<comment type="caution">
    <text evidence="8">The sequence shown here is derived from an EMBL/GenBank/DDBJ whole genome shotgun (WGS) entry which is preliminary data.</text>
</comment>
<comment type="subunit">
    <text evidence="7">Homodimer.</text>
</comment>
<evidence type="ECO:0000256" key="2">
    <source>
        <dbReference type="ARBA" id="ARBA00022723"/>
    </source>
</evidence>
<name>A0ABN0Z8K5_9BACI</name>
<evidence type="ECO:0000313" key="9">
    <source>
        <dbReference type="Proteomes" id="UP001501459"/>
    </source>
</evidence>
<evidence type="ECO:0000256" key="3">
    <source>
        <dbReference type="ARBA" id="ARBA00022801"/>
    </source>
</evidence>
<feature type="active site" description="Proton donor/acceptor" evidence="7">
    <location>
        <position position="58"/>
    </location>
</feature>
<keyword evidence="4 7" id="KW-0862">Zinc</keyword>
<reference evidence="8 9" key="1">
    <citation type="journal article" date="2019" name="Int. J. Syst. Evol. Microbiol.">
        <title>The Global Catalogue of Microorganisms (GCM) 10K type strain sequencing project: providing services to taxonomists for standard genome sequencing and annotation.</title>
        <authorList>
            <consortium name="The Broad Institute Genomics Platform"/>
            <consortium name="The Broad Institute Genome Sequencing Center for Infectious Disease"/>
            <person name="Wu L."/>
            <person name="Ma J."/>
        </authorList>
    </citation>
    <scope>NUCLEOTIDE SEQUENCE [LARGE SCALE GENOMIC DNA]</scope>
    <source>
        <strain evidence="8 9">JCM 12149</strain>
    </source>
</reference>
<feature type="binding site" evidence="7">
    <location>
        <position position="48"/>
    </location>
    <ligand>
        <name>Zn(2+)</name>
        <dbReference type="ChEBI" id="CHEBI:29105"/>
        <label>1</label>
    </ligand>
</feature>
<feature type="binding site" evidence="7">
    <location>
        <position position="159"/>
    </location>
    <ligand>
        <name>Zn(2+)</name>
        <dbReference type="ChEBI" id="CHEBI:29105"/>
        <label>2</label>
    </ligand>
</feature>
<keyword evidence="2 7" id="KW-0479">Metal-binding</keyword>
<comment type="pathway">
    <text evidence="7">Amino-acid degradation; L-tryptophan degradation via kynurenine pathway; L-kynurenine from L-tryptophan: step 2/2.</text>
</comment>
<gene>
    <name evidence="7 8" type="primary">kynB</name>
    <name evidence="8" type="ORF">GCM10008983_14650</name>
</gene>
<organism evidence="8 9">
    <name type="scientific">Lentibacillus halophilus</name>
    <dbReference type="NCBI Taxonomy" id="295065"/>
    <lineage>
        <taxon>Bacteria</taxon>
        <taxon>Bacillati</taxon>
        <taxon>Bacillota</taxon>
        <taxon>Bacilli</taxon>
        <taxon>Bacillales</taxon>
        <taxon>Bacillaceae</taxon>
        <taxon>Lentibacillus</taxon>
    </lineage>
</organism>
<evidence type="ECO:0000256" key="4">
    <source>
        <dbReference type="ARBA" id="ARBA00022833"/>
    </source>
</evidence>
<comment type="similarity">
    <text evidence="7">Belongs to the Cyclase 1 superfamily. KynB family.</text>
</comment>
<dbReference type="NCBIfam" id="TIGR03035">
    <property type="entry name" value="trp_arylform"/>
    <property type="match status" value="1"/>
</dbReference>
<evidence type="ECO:0000313" key="8">
    <source>
        <dbReference type="EMBL" id="GAA0438817.1"/>
    </source>
</evidence>
<sequence>MSCWIDISQPVNNQLAHWPGDQPFHYHTALTKEMTGSVNIGRITTSAHVGTHTDAPYHFLDDGKKILDLEVDRYIGPCKVIDIGSFAAINEEALKSKITQPTERLLIRTSLPNNPERFPDDVPPITADGAAYMRSIGVHLVGVDTPSVDPVSSKDMIGHHSLFANDIYILENVMLDHVDEGDYELIALPLPLQDADGSLVRAVIKPINGGNRDAEST</sequence>
<dbReference type="SUPFAM" id="SSF102198">
    <property type="entry name" value="Putative cyclase"/>
    <property type="match status" value="1"/>
</dbReference>
<dbReference type="Proteomes" id="UP001501459">
    <property type="component" value="Unassembled WGS sequence"/>
</dbReference>
<proteinExistence type="inferred from homology"/>
<comment type="function">
    <text evidence="1 7">Catalyzes the hydrolysis of N-formyl-L-kynurenine to L-kynurenine, the second step in the kynurenine pathway of tryptophan degradation.</text>
</comment>
<dbReference type="InterPro" id="IPR037175">
    <property type="entry name" value="KFase_sf"/>
</dbReference>
<dbReference type="PANTHER" id="PTHR31118:SF32">
    <property type="entry name" value="KYNURENINE FORMAMIDASE"/>
    <property type="match status" value="1"/>
</dbReference>
<evidence type="ECO:0000256" key="6">
    <source>
        <dbReference type="ARBA" id="ARBA00048496"/>
    </source>
</evidence>
<feature type="binding site" evidence="7">
    <location>
        <position position="171"/>
    </location>
    <ligand>
        <name>Zn(2+)</name>
        <dbReference type="ChEBI" id="CHEBI:29105"/>
        <label>1</label>
    </ligand>
</feature>
<feature type="binding site" evidence="7">
    <location>
        <position position="54"/>
    </location>
    <ligand>
        <name>Zn(2+)</name>
        <dbReference type="ChEBI" id="CHEBI:29105"/>
        <label>2</label>
    </ligand>
</feature>
<comment type="cofactor">
    <cofactor evidence="7">
        <name>Zn(2+)</name>
        <dbReference type="ChEBI" id="CHEBI:29105"/>
    </cofactor>
    <text evidence="7">Binds 2 zinc ions per subunit.</text>
</comment>
<dbReference type="HAMAP" id="MF_01969">
    <property type="entry name" value="KynB"/>
    <property type="match status" value="1"/>
</dbReference>